<proteinExistence type="predicted"/>
<dbReference type="SUPFAM" id="SSF55186">
    <property type="entry name" value="ThrRS/AlaRS common domain"/>
    <property type="match status" value="1"/>
</dbReference>
<keyword evidence="2" id="KW-0808">Transferase</keyword>
<keyword evidence="2" id="KW-0418">Kinase</keyword>
<evidence type="ECO:0000313" key="3">
    <source>
        <dbReference type="Proteomes" id="UP000198817"/>
    </source>
</evidence>
<evidence type="ECO:0000259" key="1">
    <source>
        <dbReference type="Pfam" id="PF00485"/>
    </source>
</evidence>
<dbReference type="CDD" id="cd02028">
    <property type="entry name" value="UMPK_like"/>
    <property type="match status" value="1"/>
</dbReference>
<dbReference type="SUPFAM" id="SSF52540">
    <property type="entry name" value="P-loop containing nucleoside triphosphate hydrolases"/>
    <property type="match status" value="1"/>
</dbReference>
<dbReference type="InterPro" id="IPR006083">
    <property type="entry name" value="PRK/URK"/>
</dbReference>
<dbReference type="InterPro" id="IPR018163">
    <property type="entry name" value="Thr/Ala-tRNA-synth_IIc_edit"/>
</dbReference>
<dbReference type="STRING" id="155865.SAMN05216515_11038"/>
<dbReference type="PANTHER" id="PTHR10285">
    <property type="entry name" value="URIDINE KINASE"/>
    <property type="match status" value="1"/>
</dbReference>
<evidence type="ECO:0000313" key="2">
    <source>
        <dbReference type="EMBL" id="SFU51843.1"/>
    </source>
</evidence>
<dbReference type="AlphaFoldDB" id="A0A1I7GTQ6"/>
<keyword evidence="3" id="KW-1185">Reference proteome</keyword>
<dbReference type="GO" id="GO:0016301">
    <property type="term" value="F:kinase activity"/>
    <property type="evidence" value="ECO:0007669"/>
    <property type="project" value="UniProtKB-KW"/>
</dbReference>
<protein>
    <submittedName>
        <fullName evidence="2">Uridine kinase</fullName>
    </submittedName>
</protein>
<dbReference type="Proteomes" id="UP000198817">
    <property type="component" value="Unassembled WGS sequence"/>
</dbReference>
<dbReference type="EMBL" id="FPBT01000009">
    <property type="protein sequence ID" value="SFU51843.1"/>
    <property type="molecule type" value="Genomic_DNA"/>
</dbReference>
<dbReference type="InterPro" id="IPR027417">
    <property type="entry name" value="P-loop_NTPase"/>
</dbReference>
<accession>A0A1I7GTQ6</accession>
<feature type="domain" description="Phosphoribulokinase/uridine kinase" evidence="1">
    <location>
        <begin position="290"/>
        <end position="488"/>
    </location>
</feature>
<reference evidence="2 3" key="1">
    <citation type="submission" date="2016-10" db="EMBL/GenBank/DDBJ databases">
        <authorList>
            <person name="de Groot N.N."/>
        </authorList>
    </citation>
    <scope>NUCLEOTIDE SEQUENCE [LARGE SCALE GENOMIC DNA]</scope>
    <source>
        <strain evidence="2 3">KHGC13</strain>
    </source>
</reference>
<dbReference type="Gene3D" id="3.30.980.10">
    <property type="entry name" value="Threonyl-trna Synthetase, Chain A, domain 2"/>
    <property type="match status" value="1"/>
</dbReference>
<sequence>MKIMLKRTRDGSFEAVEVGVGTRIMDLREIERDRMPYPVFGAVANHRFVPMDTVLQEGMQVELMDLRSAAALYSYQDALSLMFLTACAEELEGARVEIANSLNQGFYCEIRGLTPVPKETAKAVEARMRRMAEEDLPIRRIYVSPQEAGTILERECNHPGFRLMEQMNPDRKVCLSELNGHHMLTCYGTLPSCGWVKMFELRSYRRGVLLRFPNMENPDCLPPYRDQEKLYQAFGEQTRWERLMKVSYVADLNEKVVGDSFRELVQISEALHEKKVAEIADRIKAEKKRIILIAGPSSSGKTTFAKRLQIQLRVNGLDALYLGTDDYFVERGETPLDENGEPDYEGLAAIDTELFCRNMNDLMAGKAVDLPRFNFLTGRKEFGHRITAIRENQPIIIEGIHGLNEELTGGIAKEEQFRIYISPLTQLNLDCHNRVPTTDERLLRRLVRDYQFRGHDAATTIREWPKVRAGEDRNIFPYSGAADVVYNSYHIYEIAVLKKYAVPLLEAVGPEEPEYAMARQLLAVMDSFRMAGDDSCIVNNSIMREFIGGSVFLD</sequence>
<dbReference type="Gene3D" id="3.40.50.300">
    <property type="entry name" value="P-loop containing nucleotide triphosphate hydrolases"/>
    <property type="match status" value="1"/>
</dbReference>
<dbReference type="GO" id="GO:0005524">
    <property type="term" value="F:ATP binding"/>
    <property type="evidence" value="ECO:0007669"/>
    <property type="project" value="InterPro"/>
</dbReference>
<dbReference type="Pfam" id="PF00485">
    <property type="entry name" value="PRK"/>
    <property type="match status" value="1"/>
</dbReference>
<name>A0A1I7GTQ6_9FIRM</name>
<gene>
    <name evidence="2" type="ORF">SAMN05216508_10938</name>
</gene>
<organism evidence="2 3">
    <name type="scientific">Eubacterium pyruvativorans</name>
    <dbReference type="NCBI Taxonomy" id="155865"/>
    <lineage>
        <taxon>Bacteria</taxon>
        <taxon>Bacillati</taxon>
        <taxon>Bacillota</taxon>
        <taxon>Clostridia</taxon>
        <taxon>Eubacteriales</taxon>
        <taxon>Eubacteriaceae</taxon>
        <taxon>Eubacterium</taxon>
    </lineage>
</organism>